<comment type="caution">
    <text evidence="1">The sequence shown here is derived from an EMBL/GenBank/DDBJ whole genome shotgun (WGS) entry which is preliminary data.</text>
</comment>
<accession>A0ABN8U1X6</accession>
<gene>
    <name evidence="1" type="ORF">WJ0W_002191</name>
</gene>
<organism evidence="1 2">
    <name type="scientific">Paenibacillus melissococcoides</name>
    <dbReference type="NCBI Taxonomy" id="2912268"/>
    <lineage>
        <taxon>Bacteria</taxon>
        <taxon>Bacillati</taxon>
        <taxon>Bacillota</taxon>
        <taxon>Bacilli</taxon>
        <taxon>Bacillales</taxon>
        <taxon>Paenibacillaceae</taxon>
        <taxon>Paenibacillus</taxon>
    </lineage>
</organism>
<dbReference type="Proteomes" id="UP001154322">
    <property type="component" value="Unassembled WGS sequence"/>
</dbReference>
<dbReference type="EMBL" id="CALYLO010000002">
    <property type="protein sequence ID" value="CAH8244961.1"/>
    <property type="molecule type" value="Genomic_DNA"/>
</dbReference>
<evidence type="ECO:0008006" key="3">
    <source>
        <dbReference type="Google" id="ProtNLM"/>
    </source>
</evidence>
<reference evidence="1" key="1">
    <citation type="submission" date="2022-06" db="EMBL/GenBank/DDBJ databases">
        <authorList>
            <person name="Dietemann V."/>
            <person name="Ory F."/>
            <person name="Dainat B."/>
            <person name="Oberhansli S."/>
        </authorList>
    </citation>
    <scope>NUCLEOTIDE SEQUENCE</scope>
    <source>
        <strain evidence="1">Ena-SAMPLE-TAB-26-04-2022-14:26:32:270-5432</strain>
    </source>
</reference>
<evidence type="ECO:0000313" key="2">
    <source>
        <dbReference type="Proteomes" id="UP001154322"/>
    </source>
</evidence>
<protein>
    <recommendedName>
        <fullName evidence="3">DUF2185 domain-containing protein</fullName>
    </recommendedName>
</protein>
<evidence type="ECO:0000313" key="1">
    <source>
        <dbReference type="EMBL" id="CAH8244961.1"/>
    </source>
</evidence>
<dbReference type="RefSeq" id="WP_213430801.1">
    <property type="nucleotide sequence ID" value="NZ_AP031286.1"/>
</dbReference>
<keyword evidence="2" id="KW-1185">Reference proteome</keyword>
<name>A0ABN8U1X6_9BACL</name>
<sequence length="96" mass="11069">MVSKKNGFVDLPNTMVLTTRDVIEKKKEILFVSHDADDGMWQFHSGNDVDMDSAMLVALEEIVEFHPSITEISDLPVGWIAWREDETKPWHKERAI</sequence>
<proteinExistence type="predicted"/>